<dbReference type="InterPro" id="IPR042532">
    <property type="entry name" value="EXOC3/Sec6_C"/>
</dbReference>
<comment type="caution">
    <text evidence="5">The sequence shown here is derived from an EMBL/GenBank/DDBJ whole genome shotgun (WGS) entry which is preliminary data.</text>
</comment>
<dbReference type="GO" id="GO:0000145">
    <property type="term" value="C:exocyst"/>
    <property type="evidence" value="ECO:0007669"/>
    <property type="project" value="InterPro"/>
</dbReference>
<dbReference type="OrthoDB" id="190098at2759"/>
<evidence type="ECO:0000256" key="2">
    <source>
        <dbReference type="ARBA" id="ARBA00022448"/>
    </source>
</evidence>
<evidence type="ECO:0000256" key="4">
    <source>
        <dbReference type="SAM" id="Coils"/>
    </source>
</evidence>
<dbReference type="PANTHER" id="PTHR21292:SF1">
    <property type="entry name" value="EXOCYST COMPLEX COMPONENT 3"/>
    <property type="match status" value="1"/>
</dbReference>
<dbReference type="AlphaFoldDB" id="A0A4U0UC04"/>
<evidence type="ECO:0000256" key="3">
    <source>
        <dbReference type="ARBA" id="ARBA00022483"/>
    </source>
</evidence>
<gene>
    <name evidence="5" type="ORF">B0A50_00952</name>
</gene>
<dbReference type="PANTHER" id="PTHR21292">
    <property type="entry name" value="EXOCYST COMPLEX COMPONENT SEC6-RELATED"/>
    <property type="match status" value="1"/>
</dbReference>
<evidence type="ECO:0000313" key="6">
    <source>
        <dbReference type="Proteomes" id="UP000308549"/>
    </source>
</evidence>
<keyword evidence="2" id="KW-0813">Transport</keyword>
<keyword evidence="6" id="KW-1185">Reference proteome</keyword>
<keyword evidence="4" id="KW-0175">Coiled coil</keyword>
<dbReference type="Gene3D" id="1.10.357.50">
    <property type="match status" value="1"/>
</dbReference>
<dbReference type="GO" id="GO:0051601">
    <property type="term" value="P:exocyst localization"/>
    <property type="evidence" value="ECO:0007669"/>
    <property type="project" value="TreeGrafter"/>
</dbReference>
<dbReference type="Pfam" id="PF06046">
    <property type="entry name" value="Sec6"/>
    <property type="match status" value="1"/>
</dbReference>
<dbReference type="Gene3D" id="1.10.357.70">
    <property type="entry name" value="Exocyst complex component Sec6, C-terminal domain"/>
    <property type="match status" value="1"/>
</dbReference>
<dbReference type="InterPro" id="IPR010326">
    <property type="entry name" value="EXOC3/Sec6"/>
</dbReference>
<evidence type="ECO:0000313" key="5">
    <source>
        <dbReference type="EMBL" id="TKA32727.1"/>
    </source>
</evidence>
<organism evidence="5 6">
    <name type="scientific">Salinomyces thailandicus</name>
    <dbReference type="NCBI Taxonomy" id="706561"/>
    <lineage>
        <taxon>Eukaryota</taxon>
        <taxon>Fungi</taxon>
        <taxon>Dikarya</taxon>
        <taxon>Ascomycota</taxon>
        <taxon>Pezizomycotina</taxon>
        <taxon>Dothideomycetes</taxon>
        <taxon>Dothideomycetidae</taxon>
        <taxon>Mycosphaerellales</taxon>
        <taxon>Teratosphaeriaceae</taxon>
        <taxon>Salinomyces</taxon>
    </lineage>
</organism>
<sequence length="785" mass="89133">MAEHEDVPSSHLADLLKHPDDLDRLPALQAEFTRKKAAVDGQLRLGLAEQLHITQQGMSSITDGQKTVHAIREEMMKIDRLCAEAQGMIRDFPEIEKLGRMQRNFAAVEGMKAAVDGFSERIAELEALLREDDEEPETQPNLLAVHAGLTALRDVRDTAMDQVLGSGAAADGESGVELMENLRLEGGATLREFWGQLDDTVEWFDEHVGNACLNFVNLVAAGNNGLVVRVALVIEEEEKKDRQVKALQDAQREFQDVASRFKSIHVGQRQLRGYKQKFLQALEVAAEARFDGVANQFADDPERLEKSVRWFFNDLNTVKLGLSELVPPKWRIMRTYTAIYHRLMRNFLIQRLDDPSISPVHMLAILNWVPKYYAKMQRLGVAPTDLRTHVIDEREGDLVREYRALITKAVDEWMARIKAADSRTFTARDEGSLDQDPDGHLHTKSLGDMWTMLREQLAVAHASGRTDVVEGVVDAMYRALKSRQVTWQELLDREFRTIEESAAAAPNPSDIEGLTSYQDWLVAIANDQITNIDDVPQQNITSFLTRFRQTWEPLVSPSYPLTVAAADHDTLTNAYVDLSTYCLHTFARLLFITDFRNIQRTFFTPPWYTDRTTTTSIQQITTTFEDYLRGESNVLQVLHPSLHAIFLEELADSLLTTYLTSIRNRNLTKIRRTDPAFADNVKEDVQTVFNLFRTLSPDPETFEGIRAKWRAVHFFENLLSAEKGKGVVEAFERLKGEYWDVQLSWVEAVLRAREDFDRGMLGAVKKAAAGLEVERGPETVMGRVK</sequence>
<dbReference type="EMBL" id="NAJL01000004">
    <property type="protein sequence ID" value="TKA32727.1"/>
    <property type="molecule type" value="Genomic_DNA"/>
</dbReference>
<dbReference type="GO" id="GO:0000149">
    <property type="term" value="F:SNARE binding"/>
    <property type="evidence" value="ECO:0007669"/>
    <property type="project" value="TreeGrafter"/>
</dbReference>
<dbReference type="Proteomes" id="UP000308549">
    <property type="component" value="Unassembled WGS sequence"/>
</dbReference>
<name>A0A4U0UC04_9PEZI</name>
<keyword evidence="3" id="KW-0268">Exocytosis</keyword>
<accession>A0A4U0UC04</accession>
<proteinExistence type="inferred from homology"/>
<protein>
    <submittedName>
        <fullName evidence="5">Uncharacterized protein</fullName>
    </submittedName>
</protein>
<dbReference type="GO" id="GO:0006887">
    <property type="term" value="P:exocytosis"/>
    <property type="evidence" value="ECO:0007669"/>
    <property type="project" value="UniProtKB-KW"/>
</dbReference>
<comment type="similarity">
    <text evidence="1">Belongs to the SEC6 family.</text>
</comment>
<feature type="coiled-coil region" evidence="4">
    <location>
        <begin position="108"/>
        <end position="135"/>
    </location>
</feature>
<reference evidence="5 6" key="1">
    <citation type="submission" date="2017-03" db="EMBL/GenBank/DDBJ databases">
        <title>Genomes of endolithic fungi from Antarctica.</title>
        <authorList>
            <person name="Coleine C."/>
            <person name="Masonjones S."/>
            <person name="Stajich J.E."/>
        </authorList>
    </citation>
    <scope>NUCLEOTIDE SEQUENCE [LARGE SCALE GENOMIC DNA]</scope>
    <source>
        <strain evidence="5 6">CCFEE 6315</strain>
    </source>
</reference>
<evidence type="ECO:0000256" key="1">
    <source>
        <dbReference type="ARBA" id="ARBA00009447"/>
    </source>
</evidence>